<dbReference type="GO" id="GO:0005634">
    <property type="term" value="C:nucleus"/>
    <property type="evidence" value="ECO:0007669"/>
    <property type="project" value="TreeGrafter"/>
</dbReference>
<dbReference type="Pfam" id="PF00581">
    <property type="entry name" value="Rhodanese"/>
    <property type="match status" value="1"/>
</dbReference>
<dbReference type="PANTHER" id="PTHR10828:SF50">
    <property type="entry name" value="REDUCTASE (ARC2), PUTATIVE (AFU_ORTHOLOGUE AFUA_6G13400)-RELATED"/>
    <property type="match status" value="1"/>
</dbReference>
<dbReference type="Proteomes" id="UP000251714">
    <property type="component" value="Unassembled WGS sequence"/>
</dbReference>
<dbReference type="PROSITE" id="PS50206">
    <property type="entry name" value="RHODANESE_3"/>
    <property type="match status" value="1"/>
</dbReference>
<dbReference type="SUPFAM" id="SSF52821">
    <property type="entry name" value="Rhodanese/Cell cycle control phosphatase"/>
    <property type="match status" value="1"/>
</dbReference>
<evidence type="ECO:0000259" key="1">
    <source>
        <dbReference type="PROSITE" id="PS50206"/>
    </source>
</evidence>
<sequence>MNLTKSLLKLSARPHLYLAFQKVNRICSSKMASTDAATPWHAAYPPPLNKTPAAMTRQAVLEMMKDSKNIAGKNYVLIDLRRTDHEVAPTFHGGTIRGSINLPAQSLYPTIKTLYSLFKSAGVQKIIWYCSSSRGRGSRAAGWFKDHLDEQGDSHIESLILFEGITGWAKAGGEFVEWMDEYDATVWEGK</sequence>
<dbReference type="PANTHER" id="PTHR10828">
    <property type="entry name" value="M-PHASE INDUCER PHOSPHATASE DUAL SPECIFICITY PHOSPHATASE CDC25"/>
    <property type="match status" value="1"/>
</dbReference>
<dbReference type="AlphaFoldDB" id="A0A365MWS8"/>
<dbReference type="GO" id="GO:0004725">
    <property type="term" value="F:protein tyrosine phosphatase activity"/>
    <property type="evidence" value="ECO:0007669"/>
    <property type="project" value="TreeGrafter"/>
</dbReference>
<dbReference type="Gene3D" id="3.40.250.10">
    <property type="entry name" value="Rhodanese-like domain"/>
    <property type="match status" value="1"/>
</dbReference>
<gene>
    <name evidence="2" type="ORF">FPRO05_14050</name>
</gene>
<proteinExistence type="predicted"/>
<comment type="caution">
    <text evidence="2">The sequence shown here is derived from an EMBL/GenBank/DDBJ whole genome shotgun (WGS) entry which is preliminary data.</text>
</comment>
<organism evidence="2 3">
    <name type="scientific">Gibberella intermedia</name>
    <name type="common">Bulb rot disease fungus</name>
    <name type="synonym">Fusarium proliferatum</name>
    <dbReference type="NCBI Taxonomy" id="948311"/>
    <lineage>
        <taxon>Eukaryota</taxon>
        <taxon>Fungi</taxon>
        <taxon>Dikarya</taxon>
        <taxon>Ascomycota</taxon>
        <taxon>Pezizomycotina</taxon>
        <taxon>Sordariomycetes</taxon>
        <taxon>Hypocreomycetidae</taxon>
        <taxon>Hypocreales</taxon>
        <taxon>Nectriaceae</taxon>
        <taxon>Fusarium</taxon>
        <taxon>Fusarium fujikuroi species complex</taxon>
    </lineage>
</organism>
<dbReference type="InterPro" id="IPR036873">
    <property type="entry name" value="Rhodanese-like_dom_sf"/>
</dbReference>
<feature type="domain" description="Rhodanese" evidence="1">
    <location>
        <begin position="71"/>
        <end position="177"/>
    </location>
</feature>
<evidence type="ECO:0000313" key="3">
    <source>
        <dbReference type="Proteomes" id="UP000251714"/>
    </source>
</evidence>
<dbReference type="InterPro" id="IPR001763">
    <property type="entry name" value="Rhodanese-like_dom"/>
</dbReference>
<evidence type="ECO:0000313" key="2">
    <source>
        <dbReference type="EMBL" id="RBA12828.1"/>
    </source>
</evidence>
<dbReference type="EMBL" id="PKMI01000036">
    <property type="protein sequence ID" value="RBA12828.1"/>
    <property type="molecule type" value="Genomic_DNA"/>
</dbReference>
<protein>
    <recommendedName>
        <fullName evidence="1">Rhodanese domain-containing protein</fullName>
    </recommendedName>
</protein>
<dbReference type="GO" id="GO:0005737">
    <property type="term" value="C:cytoplasm"/>
    <property type="evidence" value="ECO:0007669"/>
    <property type="project" value="TreeGrafter"/>
</dbReference>
<reference evidence="2 3" key="1">
    <citation type="submission" date="2017-12" db="EMBL/GenBank/DDBJ databases">
        <title>Genome sequence of the mycotoxigenic crop pathogen Fusarium proliferatum, strain ITEM 2341 from Date Palm.</title>
        <authorList>
            <person name="Almiman B.F."/>
            <person name="Shittu T.A."/>
            <person name="Muthumeenakshi S."/>
            <person name="Baroncelli R."/>
            <person name="Sreenivasaprasada S."/>
        </authorList>
    </citation>
    <scope>NUCLEOTIDE SEQUENCE [LARGE SCALE GENOMIC DNA]</scope>
    <source>
        <strain evidence="2 3">ITEM 2341</strain>
    </source>
</reference>
<accession>A0A365MWS8</accession>
<name>A0A365MWS8_GIBIN</name>